<feature type="binding site" evidence="5">
    <location>
        <position position="138"/>
    </location>
    <ligand>
        <name>pyridoxal 5'-phosphate</name>
        <dbReference type="ChEBI" id="CHEBI:597326"/>
    </ligand>
</feature>
<keyword evidence="1 5" id="KW-0032">Aminotransferase</keyword>
<feature type="binding site" evidence="5">
    <location>
        <begin position="105"/>
        <end position="106"/>
    </location>
    <ligand>
        <name>pyridoxal 5'-phosphate</name>
        <dbReference type="ChEBI" id="CHEBI:597326"/>
    </ligand>
</feature>
<feature type="binding site" evidence="5">
    <location>
        <position position="141"/>
    </location>
    <ligand>
        <name>N(2)-acetyl-L-ornithine</name>
        <dbReference type="ChEBI" id="CHEBI:57805"/>
    </ligand>
</feature>
<dbReference type="Pfam" id="PF00202">
    <property type="entry name" value="Aminotran_3"/>
    <property type="match status" value="1"/>
</dbReference>
<reference evidence="6 7" key="1">
    <citation type="submission" date="2020-08" db="EMBL/GenBank/DDBJ databases">
        <title>Genome public.</title>
        <authorList>
            <person name="Liu C."/>
            <person name="Sun Q."/>
        </authorList>
    </citation>
    <scope>NUCLEOTIDE SEQUENCE [LARGE SCALE GENOMIC DNA]</scope>
    <source>
        <strain evidence="6 7">NSJ-27</strain>
    </source>
</reference>
<dbReference type="PIRSF" id="PIRSF000521">
    <property type="entry name" value="Transaminase_4ab_Lys_Orn"/>
    <property type="match status" value="1"/>
</dbReference>
<dbReference type="Gene3D" id="3.90.1150.10">
    <property type="entry name" value="Aspartate Aminotransferase, domain 1"/>
    <property type="match status" value="1"/>
</dbReference>
<dbReference type="EC" id="2.6.1.11" evidence="5"/>
<evidence type="ECO:0000256" key="1">
    <source>
        <dbReference type="ARBA" id="ARBA00022576"/>
    </source>
</evidence>
<dbReference type="HAMAP" id="MF_01107">
    <property type="entry name" value="ArgD_aminotrans_3"/>
    <property type="match status" value="1"/>
</dbReference>
<dbReference type="PANTHER" id="PTHR11986">
    <property type="entry name" value="AMINOTRANSFERASE CLASS III"/>
    <property type="match status" value="1"/>
</dbReference>
<evidence type="ECO:0000256" key="3">
    <source>
        <dbReference type="ARBA" id="ARBA00022679"/>
    </source>
</evidence>
<comment type="subunit">
    <text evidence="5">Homodimer.</text>
</comment>
<dbReference type="InterPro" id="IPR050103">
    <property type="entry name" value="Class-III_PLP-dep_AT"/>
</dbReference>
<keyword evidence="2 5" id="KW-0028">Amino-acid biosynthesis</keyword>
<dbReference type="PANTHER" id="PTHR11986:SF79">
    <property type="entry name" value="ACETYLORNITHINE AMINOTRANSFERASE, MITOCHONDRIAL"/>
    <property type="match status" value="1"/>
</dbReference>
<sequence>MNPIDLKQKDKQYIANTYGRFDLCIEKGANATCKDYQDKFYIDFTSGIGVNSLGFSNQKWYTAVAKQAENLNHVSNLYYSEPCITLAEKLINRTGFSKVFFGNSGAEANEGAIKIARKYSYDKYGSGRSTIITLVNSFHGRTIATLEATGQEHFHQYFFPFTEGFRYAKANDLTDLQEKLDGSVCGIMCELIQGEGGVNPMEKDYIKAVEKLCKQNDIAFIVDEVQTGMGRTGSLLCCEQYDIHPNIVTLAKGLGGGLPIGAILMDEAYSSVLKPGDHGSTFGGNPIVCAGANVVMDYMTDSLFQQVKEKGHLIRKSLQDIPEVVGITGMGLMLGISLKNKKAGEVAVECMQNGLMVLTAKEKIRLLPPLTITESELEQGLEILIKVLTVS</sequence>
<comment type="cofactor">
    <cofactor evidence="5">
        <name>pyridoxal 5'-phosphate</name>
        <dbReference type="ChEBI" id="CHEBI:597326"/>
    </cofactor>
    <text evidence="5">Binds 1 pyridoxal phosphate per subunit.</text>
</comment>
<keyword evidence="4 5" id="KW-0663">Pyridoxal phosphate</keyword>
<comment type="miscellaneous">
    <text evidence="5">May also have succinyldiaminopimelate aminotransferase activity, thus carrying out the corresponding step in lysine biosynthesis.</text>
</comment>
<dbReference type="NCBIfam" id="NF002325">
    <property type="entry name" value="PRK01278.1"/>
    <property type="match status" value="1"/>
</dbReference>
<dbReference type="CDD" id="cd00610">
    <property type="entry name" value="OAT_like"/>
    <property type="match status" value="1"/>
</dbReference>
<dbReference type="InterPro" id="IPR004636">
    <property type="entry name" value="AcOrn/SuccOrn_fam"/>
</dbReference>
<name>A0ABR7IMZ3_9CLOT</name>
<comment type="catalytic activity">
    <reaction evidence="5">
        <text>N(2)-acetyl-L-ornithine + 2-oxoglutarate = N-acetyl-L-glutamate 5-semialdehyde + L-glutamate</text>
        <dbReference type="Rhea" id="RHEA:18049"/>
        <dbReference type="ChEBI" id="CHEBI:16810"/>
        <dbReference type="ChEBI" id="CHEBI:29123"/>
        <dbReference type="ChEBI" id="CHEBI:29985"/>
        <dbReference type="ChEBI" id="CHEBI:57805"/>
        <dbReference type="EC" id="2.6.1.11"/>
    </reaction>
</comment>
<dbReference type="NCBIfam" id="TIGR00707">
    <property type="entry name" value="argD"/>
    <property type="match status" value="1"/>
</dbReference>
<dbReference type="InterPro" id="IPR015424">
    <property type="entry name" value="PyrdxlP-dep_Trfase"/>
</dbReference>
<dbReference type="EMBL" id="JACOQK010000001">
    <property type="protein sequence ID" value="MBC5786487.1"/>
    <property type="molecule type" value="Genomic_DNA"/>
</dbReference>
<keyword evidence="5" id="KW-0055">Arginine biosynthesis</keyword>
<evidence type="ECO:0000313" key="6">
    <source>
        <dbReference type="EMBL" id="MBC5786487.1"/>
    </source>
</evidence>
<feature type="binding site" evidence="5">
    <location>
        <begin position="223"/>
        <end position="226"/>
    </location>
    <ligand>
        <name>pyridoxal 5'-phosphate</name>
        <dbReference type="ChEBI" id="CHEBI:597326"/>
    </ligand>
</feature>
<dbReference type="Gene3D" id="3.40.640.10">
    <property type="entry name" value="Type I PLP-dependent aspartate aminotransferase-like (Major domain)"/>
    <property type="match status" value="1"/>
</dbReference>
<dbReference type="InterPro" id="IPR015422">
    <property type="entry name" value="PyrdxlP-dep_Trfase_small"/>
</dbReference>
<dbReference type="SUPFAM" id="SSF53383">
    <property type="entry name" value="PLP-dependent transferases"/>
    <property type="match status" value="1"/>
</dbReference>
<keyword evidence="5" id="KW-0963">Cytoplasm</keyword>
<keyword evidence="3 5" id="KW-0808">Transferase</keyword>
<organism evidence="6 7">
    <name type="scientific">Clostridium facile</name>
    <dbReference type="NCBI Taxonomy" id="2763035"/>
    <lineage>
        <taxon>Bacteria</taxon>
        <taxon>Bacillati</taxon>
        <taxon>Bacillota</taxon>
        <taxon>Clostridia</taxon>
        <taxon>Eubacteriales</taxon>
        <taxon>Clostridiaceae</taxon>
        <taxon>Clostridium</taxon>
    </lineage>
</organism>
<comment type="similarity">
    <text evidence="5">Belongs to the class-III pyridoxal-phosphate-dependent aminotransferase family. ArgD subfamily.</text>
</comment>
<feature type="binding site" evidence="5">
    <location>
        <position position="280"/>
    </location>
    <ligand>
        <name>N(2)-acetyl-L-ornithine</name>
        <dbReference type="ChEBI" id="CHEBI:57805"/>
    </ligand>
</feature>
<comment type="caution">
    <text evidence="6">The sequence shown here is derived from an EMBL/GenBank/DDBJ whole genome shotgun (WGS) entry which is preliminary data.</text>
</comment>
<evidence type="ECO:0000256" key="5">
    <source>
        <dbReference type="HAMAP-Rule" id="MF_01107"/>
    </source>
</evidence>
<feature type="binding site" evidence="5">
    <location>
        <position position="281"/>
    </location>
    <ligand>
        <name>pyridoxal 5'-phosphate</name>
        <dbReference type="ChEBI" id="CHEBI:597326"/>
    </ligand>
</feature>
<evidence type="ECO:0000256" key="4">
    <source>
        <dbReference type="ARBA" id="ARBA00022898"/>
    </source>
</evidence>
<feature type="modified residue" description="N6-(pyridoxal phosphate)lysine" evidence="5">
    <location>
        <position position="252"/>
    </location>
</feature>
<keyword evidence="7" id="KW-1185">Reference proteome</keyword>
<dbReference type="InterPro" id="IPR015421">
    <property type="entry name" value="PyrdxlP-dep_Trfase_major"/>
</dbReference>
<evidence type="ECO:0000313" key="7">
    <source>
        <dbReference type="Proteomes" id="UP000649151"/>
    </source>
</evidence>
<dbReference type="InterPro" id="IPR005814">
    <property type="entry name" value="Aminotrans_3"/>
</dbReference>
<evidence type="ECO:0000256" key="2">
    <source>
        <dbReference type="ARBA" id="ARBA00022605"/>
    </source>
</evidence>
<protein>
    <recommendedName>
        <fullName evidence="5">Acetylornithine aminotransferase</fullName>
        <shortName evidence="5">ACOAT</shortName>
        <ecNumber evidence="5">2.6.1.11</ecNumber>
    </recommendedName>
</protein>
<gene>
    <name evidence="5" type="primary">argD</name>
    <name evidence="6" type="ORF">H8Z77_00385</name>
</gene>
<dbReference type="GO" id="GO:0008483">
    <property type="term" value="F:transaminase activity"/>
    <property type="evidence" value="ECO:0007669"/>
    <property type="project" value="UniProtKB-KW"/>
</dbReference>
<proteinExistence type="inferred from homology"/>
<dbReference type="RefSeq" id="WP_186995812.1">
    <property type="nucleotide sequence ID" value="NZ_JACOQK010000001.1"/>
</dbReference>
<comment type="subcellular location">
    <subcellularLocation>
        <location evidence="5">Cytoplasm</location>
    </subcellularLocation>
</comment>
<comment type="pathway">
    <text evidence="5">Amino-acid biosynthesis; L-arginine biosynthesis; N(2)-acetyl-L-ornithine from L-glutamate: step 4/4.</text>
</comment>
<accession>A0ABR7IMZ3</accession>
<dbReference type="Proteomes" id="UP000649151">
    <property type="component" value="Unassembled WGS sequence"/>
</dbReference>